<keyword evidence="13" id="KW-1185">Reference proteome</keyword>
<reference evidence="12 13" key="1">
    <citation type="submission" date="2024-03" db="EMBL/GenBank/DDBJ databases">
        <title>Ignisphaera cupida sp. nov., a hyperthermophilic hydrolytic archaeon from a hot spring of Kamchatka, and proposal of Ignisphaeraceae fam. nov.</title>
        <authorList>
            <person name="Podosokorskaya O.A."/>
            <person name="Elcheninov A.G."/>
            <person name="Maltseva A.I."/>
            <person name="Zayulina K.S."/>
            <person name="Novikov A."/>
            <person name="Merkel A.Y."/>
        </authorList>
    </citation>
    <scope>NUCLEOTIDE SEQUENCE [LARGE SCALE GENOMIC DNA]</scope>
    <source>
        <strain evidence="12 13">38H-sp</strain>
    </source>
</reference>
<feature type="active site" description="Acyl-ester intermediate" evidence="10">
    <location>
        <position position="153"/>
    </location>
</feature>
<comment type="subunit">
    <text evidence="2 10">Heterotrimer of A, B and C subunits.</text>
</comment>
<dbReference type="Proteomes" id="UP001466331">
    <property type="component" value="Unassembled WGS sequence"/>
</dbReference>
<evidence type="ECO:0000256" key="5">
    <source>
        <dbReference type="ARBA" id="ARBA00022598"/>
    </source>
</evidence>
<gene>
    <name evidence="10 12" type="primary">gatA</name>
    <name evidence="12" type="ORF">WKV44_01170</name>
</gene>
<dbReference type="Gene3D" id="3.90.1300.10">
    <property type="entry name" value="Amidase signature (AS) domain"/>
    <property type="match status" value="1"/>
</dbReference>
<keyword evidence="5 10" id="KW-0436">Ligase</keyword>
<feature type="domain" description="Amidase" evidence="11">
    <location>
        <begin position="38"/>
        <end position="430"/>
    </location>
</feature>
<evidence type="ECO:0000313" key="13">
    <source>
        <dbReference type="Proteomes" id="UP001466331"/>
    </source>
</evidence>
<dbReference type="HAMAP" id="MF_00120">
    <property type="entry name" value="GatA"/>
    <property type="match status" value="1"/>
</dbReference>
<evidence type="ECO:0000256" key="6">
    <source>
        <dbReference type="ARBA" id="ARBA00022741"/>
    </source>
</evidence>
<evidence type="ECO:0000256" key="4">
    <source>
        <dbReference type="ARBA" id="ARBA00014428"/>
    </source>
</evidence>
<dbReference type="InterPro" id="IPR000120">
    <property type="entry name" value="Amidase"/>
</dbReference>
<dbReference type="InterPro" id="IPR023631">
    <property type="entry name" value="Amidase_dom"/>
</dbReference>
<dbReference type="InterPro" id="IPR004412">
    <property type="entry name" value="GatA"/>
</dbReference>
<comment type="similarity">
    <text evidence="1 10">Belongs to the amidase family. GatA subfamily.</text>
</comment>
<feature type="active site" description="Charge relay system" evidence="10">
    <location>
        <position position="129"/>
    </location>
</feature>
<dbReference type="PROSITE" id="PS00571">
    <property type="entry name" value="AMIDASES"/>
    <property type="match status" value="1"/>
</dbReference>
<dbReference type="InterPro" id="IPR036928">
    <property type="entry name" value="AS_sf"/>
</dbReference>
<evidence type="ECO:0000256" key="3">
    <source>
        <dbReference type="ARBA" id="ARBA00012739"/>
    </source>
</evidence>
<keyword evidence="8 10" id="KW-0648">Protein biosynthesis</keyword>
<keyword evidence="6 10" id="KW-0547">Nucleotide-binding</keyword>
<dbReference type="InterPro" id="IPR020556">
    <property type="entry name" value="Amidase_CS"/>
</dbReference>
<evidence type="ECO:0000256" key="2">
    <source>
        <dbReference type="ARBA" id="ARBA00011123"/>
    </source>
</evidence>
<comment type="catalytic activity">
    <reaction evidence="9 10">
        <text>L-glutamyl-tRNA(Gln) + L-glutamine + ATP + H2O = L-glutaminyl-tRNA(Gln) + L-glutamate + ADP + phosphate + H(+)</text>
        <dbReference type="Rhea" id="RHEA:17521"/>
        <dbReference type="Rhea" id="RHEA-COMP:9681"/>
        <dbReference type="Rhea" id="RHEA-COMP:9684"/>
        <dbReference type="ChEBI" id="CHEBI:15377"/>
        <dbReference type="ChEBI" id="CHEBI:15378"/>
        <dbReference type="ChEBI" id="CHEBI:29985"/>
        <dbReference type="ChEBI" id="CHEBI:30616"/>
        <dbReference type="ChEBI" id="CHEBI:43474"/>
        <dbReference type="ChEBI" id="CHEBI:58359"/>
        <dbReference type="ChEBI" id="CHEBI:78520"/>
        <dbReference type="ChEBI" id="CHEBI:78521"/>
        <dbReference type="ChEBI" id="CHEBI:456216"/>
        <dbReference type="EC" id="6.3.5.7"/>
    </reaction>
</comment>
<dbReference type="Pfam" id="PF01425">
    <property type="entry name" value="Amidase"/>
    <property type="match status" value="1"/>
</dbReference>
<evidence type="ECO:0000313" key="12">
    <source>
        <dbReference type="EMBL" id="MEM5947148.1"/>
    </source>
</evidence>
<accession>A0ABU9U908</accession>
<dbReference type="RefSeq" id="WP_420068599.1">
    <property type="nucleotide sequence ID" value="NZ_JBCHKQ010000001.1"/>
</dbReference>
<evidence type="ECO:0000256" key="7">
    <source>
        <dbReference type="ARBA" id="ARBA00022840"/>
    </source>
</evidence>
<comment type="caution">
    <text evidence="12">The sequence shown here is derived from an EMBL/GenBank/DDBJ whole genome shotgun (WGS) entry which is preliminary data.</text>
</comment>
<dbReference type="NCBIfam" id="TIGR00132">
    <property type="entry name" value="gatA"/>
    <property type="match status" value="1"/>
</dbReference>
<proteinExistence type="inferred from homology"/>
<feature type="active site" description="Charge relay system" evidence="10">
    <location>
        <position position="54"/>
    </location>
</feature>
<evidence type="ECO:0000256" key="1">
    <source>
        <dbReference type="ARBA" id="ARBA00008069"/>
    </source>
</evidence>
<dbReference type="PANTHER" id="PTHR11895:SF151">
    <property type="entry name" value="GLUTAMYL-TRNA(GLN) AMIDOTRANSFERASE SUBUNIT A"/>
    <property type="match status" value="1"/>
</dbReference>
<evidence type="ECO:0000256" key="9">
    <source>
        <dbReference type="ARBA" id="ARBA00047407"/>
    </source>
</evidence>
<protein>
    <recommendedName>
        <fullName evidence="4 10">Glutamyl-tRNA(Gln) amidotransferase subunit A</fullName>
        <shortName evidence="10">Glu-ADT subunit A</shortName>
        <ecNumber evidence="3 10">6.3.5.7</ecNumber>
    </recommendedName>
</protein>
<dbReference type="EMBL" id="JBCHKQ010000001">
    <property type="protein sequence ID" value="MEM5947148.1"/>
    <property type="molecule type" value="Genomic_DNA"/>
</dbReference>
<evidence type="ECO:0000256" key="10">
    <source>
        <dbReference type="HAMAP-Rule" id="MF_00120"/>
    </source>
</evidence>
<evidence type="ECO:0000259" key="11">
    <source>
        <dbReference type="Pfam" id="PF01425"/>
    </source>
</evidence>
<dbReference type="PANTHER" id="PTHR11895">
    <property type="entry name" value="TRANSAMIDASE"/>
    <property type="match status" value="1"/>
</dbReference>
<evidence type="ECO:0000256" key="8">
    <source>
        <dbReference type="ARBA" id="ARBA00022917"/>
    </source>
</evidence>
<organism evidence="12 13">
    <name type="scientific">Rarispira pelagica</name>
    <dbReference type="NCBI Taxonomy" id="3141764"/>
    <lineage>
        <taxon>Bacteria</taxon>
        <taxon>Pseudomonadati</taxon>
        <taxon>Spirochaetota</taxon>
        <taxon>Spirochaetia</taxon>
        <taxon>Winmispirales</taxon>
        <taxon>Winmispiraceae</taxon>
        <taxon>Rarispira</taxon>
    </lineage>
</organism>
<comment type="function">
    <text evidence="10">Allows the formation of correctly charged Gln-tRNA(Gln) through the transamidation of misacylated Glu-tRNA(Gln) in organisms which lack glutaminyl-tRNA synthetase. The reaction takes place in the presence of glutamine and ATP through an activated gamma-phospho-Glu-tRNA(Gln).</text>
</comment>
<dbReference type="SUPFAM" id="SSF75304">
    <property type="entry name" value="Amidase signature (AS) enzymes"/>
    <property type="match status" value="1"/>
</dbReference>
<keyword evidence="7 10" id="KW-0067">ATP-binding</keyword>
<sequence>MDYKPIKEADISTYEDKLLQRDKEIGSFLSVDIKKGYDLAEKRGELVGLLCGVKDNIAVEGFPLTCGSKMLENLSSPYSATAIKKLIEQGAVVAGKTNLDEFGMGSSCDNSALKITNNPWDTSRVAGGSSGGSAAAVAAGIVPCALGTDTGGSIRQPAAFCGVYGLKPTYGTVSRYGLVAYASSLEVIGPLARDINIVEKVYDIIKGEDDRDQSSVEIEEVSPDVKRIAVLRGDLGLDDAVAKVYTKTEEGFKSLGYEIVDVELPVLDYVVPAYYTIATAEASANLARYTGIRYGHRTVWAENPQELVEKSRSEGFGPEVKLRILLGTFVLRSGFQDKYYHKAQKIRTAIRMALDEIFKKSDVLLMPVFPTQAFLHGEAGLSSFQQKMADKFTTTANMAGVPALAFPAGQENNLPVGMQLVGPAFAEKRLFDTARAFREVFTIEYPEKYLPLWS</sequence>
<name>A0ABU9U908_9SPIR</name>
<dbReference type="EC" id="6.3.5.7" evidence="3 10"/>